<evidence type="ECO:0000259" key="2">
    <source>
        <dbReference type="Pfam" id="PF03703"/>
    </source>
</evidence>
<dbReference type="Pfam" id="PF03703">
    <property type="entry name" value="bPH_2"/>
    <property type="match status" value="1"/>
</dbReference>
<protein>
    <recommendedName>
        <fullName evidence="2">YdbS-like PH domain-containing protein</fullName>
    </recommendedName>
</protein>
<feature type="domain" description="YdbS-like PH" evidence="2">
    <location>
        <begin position="95"/>
        <end position="170"/>
    </location>
</feature>
<dbReference type="InterPro" id="IPR005182">
    <property type="entry name" value="YdbS-like_PH"/>
</dbReference>
<name>A0A432YX60_9GAMM</name>
<evidence type="ECO:0000313" key="3">
    <source>
        <dbReference type="EMBL" id="RUO67891.1"/>
    </source>
</evidence>
<organism evidence="3 4">
    <name type="scientific">Idiomarina piscisalsi</name>
    <dbReference type="NCBI Taxonomy" id="1096243"/>
    <lineage>
        <taxon>Bacteria</taxon>
        <taxon>Pseudomonadati</taxon>
        <taxon>Pseudomonadota</taxon>
        <taxon>Gammaproteobacteria</taxon>
        <taxon>Alteromonadales</taxon>
        <taxon>Idiomarinaceae</taxon>
        <taxon>Idiomarina</taxon>
    </lineage>
</organism>
<dbReference type="PANTHER" id="PTHR34473:SF2">
    <property type="entry name" value="UPF0699 TRANSMEMBRANE PROTEIN YDBT"/>
    <property type="match status" value="1"/>
</dbReference>
<sequence length="180" mass="20054">MSTHSFSNETIESNDLPKAREQHFLPLSPAYVKVNLLCRLLLWFIVLVALAVVHWQPWFQLPSPMQTAIPGLLIAIASLGLLLSVYGIIGDKVKGYALREHDLSYKSGVIFKSIISQPILRIQHVELKHGPIDRHFGLASLEVFSAGGAMHTFAIPGLPEEKARELRQYILEHGDIAANE</sequence>
<keyword evidence="1" id="KW-0812">Transmembrane</keyword>
<keyword evidence="1" id="KW-1133">Transmembrane helix</keyword>
<dbReference type="Proteomes" id="UP000288361">
    <property type="component" value="Unassembled WGS sequence"/>
</dbReference>
<gene>
    <name evidence="3" type="ORF">CWI73_03245</name>
</gene>
<evidence type="ECO:0000256" key="1">
    <source>
        <dbReference type="SAM" id="Phobius"/>
    </source>
</evidence>
<reference evidence="3 4" key="1">
    <citation type="journal article" date="2011" name="Front. Microbiol.">
        <title>Genomic signatures of strain selection and enhancement in Bacillus atrophaeus var. globigii, a historical biowarfare simulant.</title>
        <authorList>
            <person name="Gibbons H.S."/>
            <person name="Broomall S.M."/>
            <person name="McNew L.A."/>
            <person name="Daligault H."/>
            <person name="Chapman C."/>
            <person name="Bruce D."/>
            <person name="Karavis M."/>
            <person name="Krepps M."/>
            <person name="McGregor P.A."/>
            <person name="Hong C."/>
            <person name="Park K.H."/>
            <person name="Akmal A."/>
            <person name="Feldman A."/>
            <person name="Lin J.S."/>
            <person name="Chang W.E."/>
            <person name="Higgs B.W."/>
            <person name="Demirev P."/>
            <person name="Lindquist J."/>
            <person name="Liem A."/>
            <person name="Fochler E."/>
            <person name="Read T.D."/>
            <person name="Tapia R."/>
            <person name="Johnson S."/>
            <person name="Bishop-Lilly K.A."/>
            <person name="Detter C."/>
            <person name="Han C."/>
            <person name="Sozhamannan S."/>
            <person name="Rosenzweig C.N."/>
            <person name="Skowronski E.W."/>
        </authorList>
    </citation>
    <scope>NUCLEOTIDE SEQUENCE [LARGE SCALE GENOMIC DNA]</scope>
    <source>
        <strain evidence="3 4">TPS4-2</strain>
    </source>
</reference>
<proteinExistence type="predicted"/>
<feature type="transmembrane region" description="Helical" evidence="1">
    <location>
        <begin position="68"/>
        <end position="89"/>
    </location>
</feature>
<accession>A0A432YX60</accession>
<feature type="transmembrane region" description="Helical" evidence="1">
    <location>
        <begin position="36"/>
        <end position="56"/>
    </location>
</feature>
<comment type="caution">
    <text evidence="3">The sequence shown here is derived from an EMBL/GenBank/DDBJ whole genome shotgun (WGS) entry which is preliminary data.</text>
</comment>
<keyword evidence="1" id="KW-0472">Membrane</keyword>
<dbReference type="RefSeq" id="WP_126751526.1">
    <property type="nucleotide sequence ID" value="NZ_JBHUMT010000016.1"/>
</dbReference>
<dbReference type="AlphaFoldDB" id="A0A432YX60"/>
<dbReference type="EMBL" id="PIQA01000001">
    <property type="protein sequence ID" value="RUO67891.1"/>
    <property type="molecule type" value="Genomic_DNA"/>
</dbReference>
<dbReference type="PANTHER" id="PTHR34473">
    <property type="entry name" value="UPF0699 TRANSMEMBRANE PROTEIN YDBS"/>
    <property type="match status" value="1"/>
</dbReference>
<evidence type="ECO:0000313" key="4">
    <source>
        <dbReference type="Proteomes" id="UP000288361"/>
    </source>
</evidence>